<dbReference type="AlphaFoldDB" id="X1D662"/>
<comment type="caution">
    <text evidence="1">The sequence shown here is derived from an EMBL/GenBank/DDBJ whole genome shotgun (WGS) entry which is preliminary data.</text>
</comment>
<dbReference type="SUPFAM" id="SSF50630">
    <property type="entry name" value="Acid proteases"/>
    <property type="match status" value="1"/>
</dbReference>
<dbReference type="Pfam" id="PF13975">
    <property type="entry name" value="gag-asp_proteas"/>
    <property type="match status" value="1"/>
</dbReference>
<proteinExistence type="predicted"/>
<protein>
    <recommendedName>
        <fullName evidence="2">Peptidase A2 domain-containing protein</fullName>
    </recommendedName>
</protein>
<dbReference type="Gene3D" id="2.40.70.10">
    <property type="entry name" value="Acid Proteases"/>
    <property type="match status" value="1"/>
</dbReference>
<reference evidence="1" key="1">
    <citation type="journal article" date="2014" name="Front. Microbiol.">
        <title>High frequency of phylogenetically diverse reductive dehalogenase-homologous genes in deep subseafloor sedimentary metagenomes.</title>
        <authorList>
            <person name="Kawai M."/>
            <person name="Futagami T."/>
            <person name="Toyoda A."/>
            <person name="Takaki Y."/>
            <person name="Nishi S."/>
            <person name="Hori S."/>
            <person name="Arai W."/>
            <person name="Tsubouchi T."/>
            <person name="Morono Y."/>
            <person name="Uchiyama I."/>
            <person name="Ito T."/>
            <person name="Fujiyama A."/>
            <person name="Inagaki F."/>
            <person name="Takami H."/>
        </authorList>
    </citation>
    <scope>NUCLEOTIDE SEQUENCE</scope>
    <source>
        <strain evidence="1">Expedition CK06-06</strain>
    </source>
</reference>
<dbReference type="InterPro" id="IPR021109">
    <property type="entry name" value="Peptidase_aspartic_dom_sf"/>
</dbReference>
<name>X1D662_9ZZZZ</name>
<dbReference type="GO" id="GO:0006508">
    <property type="term" value="P:proteolysis"/>
    <property type="evidence" value="ECO:0007669"/>
    <property type="project" value="InterPro"/>
</dbReference>
<dbReference type="InterPro" id="IPR034122">
    <property type="entry name" value="Retropepsin-like_bacterial"/>
</dbReference>
<gene>
    <name evidence="1" type="ORF">S01H4_46072</name>
</gene>
<feature type="non-terminal residue" evidence="1">
    <location>
        <position position="1"/>
    </location>
</feature>
<dbReference type="InterPro" id="IPR001969">
    <property type="entry name" value="Aspartic_peptidase_AS"/>
</dbReference>
<dbReference type="PROSITE" id="PS00141">
    <property type="entry name" value="ASP_PROTEASE"/>
    <property type="match status" value="1"/>
</dbReference>
<dbReference type="CDD" id="cd05483">
    <property type="entry name" value="retropepsin_like_bacteria"/>
    <property type="match status" value="1"/>
</dbReference>
<dbReference type="EMBL" id="BART01025703">
    <property type="protein sequence ID" value="GAH03775.1"/>
    <property type="molecule type" value="Genomic_DNA"/>
</dbReference>
<evidence type="ECO:0008006" key="2">
    <source>
        <dbReference type="Google" id="ProtNLM"/>
    </source>
</evidence>
<dbReference type="GO" id="GO:0004190">
    <property type="term" value="F:aspartic-type endopeptidase activity"/>
    <property type="evidence" value="ECO:0007669"/>
    <property type="project" value="InterPro"/>
</dbReference>
<evidence type="ECO:0000313" key="1">
    <source>
        <dbReference type="EMBL" id="GAH03775.1"/>
    </source>
</evidence>
<accession>X1D662</accession>
<sequence length="135" mass="15103">PFAKDRPQHEIPLTRRGNHYLVSAAINGVSQLALVIDTGASITTLSKESFSQIENSGFRYLGTQLFNTPNGMTQGEIYHADSIQLGEIKIPDLEIAVLDFEPSDGLDGLLGMNVLRNYRFEIDQDKEFLYMSPRL</sequence>
<organism evidence="1">
    <name type="scientific">marine sediment metagenome</name>
    <dbReference type="NCBI Taxonomy" id="412755"/>
    <lineage>
        <taxon>unclassified sequences</taxon>
        <taxon>metagenomes</taxon>
        <taxon>ecological metagenomes</taxon>
    </lineage>
</organism>